<feature type="compositionally biased region" description="Polar residues" evidence="1">
    <location>
        <begin position="131"/>
        <end position="145"/>
    </location>
</feature>
<dbReference type="AlphaFoldDB" id="A0A0H2RRA8"/>
<dbReference type="OrthoDB" id="3268861at2759"/>
<reference evidence="2 3" key="1">
    <citation type="submission" date="2015-04" db="EMBL/GenBank/DDBJ databases">
        <title>Complete genome sequence of Schizopora paradoxa KUC8140, a cosmopolitan wood degrader in East Asia.</title>
        <authorList>
            <consortium name="DOE Joint Genome Institute"/>
            <person name="Min B."/>
            <person name="Park H."/>
            <person name="Jang Y."/>
            <person name="Kim J.-J."/>
            <person name="Kim K.H."/>
            <person name="Pangilinan J."/>
            <person name="Lipzen A."/>
            <person name="Riley R."/>
            <person name="Grigoriev I.V."/>
            <person name="Spatafora J.W."/>
            <person name="Choi I.-G."/>
        </authorList>
    </citation>
    <scope>NUCLEOTIDE SEQUENCE [LARGE SCALE GENOMIC DNA]</scope>
    <source>
        <strain evidence="2 3">KUC8140</strain>
    </source>
</reference>
<evidence type="ECO:0000256" key="1">
    <source>
        <dbReference type="SAM" id="MobiDB-lite"/>
    </source>
</evidence>
<feature type="compositionally biased region" description="Basic and acidic residues" evidence="1">
    <location>
        <begin position="151"/>
        <end position="172"/>
    </location>
</feature>
<gene>
    <name evidence="2" type="ORF">SCHPADRAFT_909553</name>
</gene>
<feature type="region of interest" description="Disordered" evidence="1">
    <location>
        <begin position="1"/>
        <end position="172"/>
    </location>
</feature>
<protein>
    <submittedName>
        <fullName evidence="2">Uncharacterized protein</fullName>
    </submittedName>
</protein>
<feature type="compositionally biased region" description="Polar residues" evidence="1">
    <location>
        <begin position="92"/>
        <end position="102"/>
    </location>
</feature>
<keyword evidence="3" id="KW-1185">Reference proteome</keyword>
<evidence type="ECO:0000313" key="2">
    <source>
        <dbReference type="EMBL" id="KLO07376.1"/>
    </source>
</evidence>
<dbReference type="Proteomes" id="UP000053477">
    <property type="component" value="Unassembled WGS sequence"/>
</dbReference>
<feature type="non-terminal residue" evidence="2">
    <location>
        <position position="197"/>
    </location>
</feature>
<feature type="compositionally biased region" description="Basic and acidic residues" evidence="1">
    <location>
        <begin position="1"/>
        <end position="17"/>
    </location>
</feature>
<organism evidence="2 3">
    <name type="scientific">Schizopora paradoxa</name>
    <dbReference type="NCBI Taxonomy" id="27342"/>
    <lineage>
        <taxon>Eukaryota</taxon>
        <taxon>Fungi</taxon>
        <taxon>Dikarya</taxon>
        <taxon>Basidiomycota</taxon>
        <taxon>Agaricomycotina</taxon>
        <taxon>Agaricomycetes</taxon>
        <taxon>Hymenochaetales</taxon>
        <taxon>Schizoporaceae</taxon>
        <taxon>Schizopora</taxon>
    </lineage>
</organism>
<sequence length="197" mass="21560">MHKDRPSTGDHDRDVHGLRMALGSILNPKRSVSSRTSSGTASPNPAHFGPGLVHPYPYSPQPQDGHSHAHTPHIPSHLHTPHDFESHETKDMSSSPPTSSDLRPSLSYSRSHSQSSFDSEASSGSDHESGNHSASPILTTSNVHGMTTAEAEARVKKIKDEKRRKNAEEKEQKEKVAAYLATLQSKRAWDVLVHGNM</sequence>
<proteinExistence type="predicted"/>
<feature type="compositionally biased region" description="Low complexity" evidence="1">
    <location>
        <begin position="105"/>
        <end position="124"/>
    </location>
</feature>
<name>A0A0H2RRA8_9AGAM</name>
<dbReference type="InParanoid" id="A0A0H2RRA8"/>
<evidence type="ECO:0000313" key="3">
    <source>
        <dbReference type="Proteomes" id="UP000053477"/>
    </source>
</evidence>
<dbReference type="EMBL" id="KQ086143">
    <property type="protein sequence ID" value="KLO07376.1"/>
    <property type="molecule type" value="Genomic_DNA"/>
</dbReference>
<feature type="compositionally biased region" description="Low complexity" evidence="1">
    <location>
        <begin position="30"/>
        <end position="42"/>
    </location>
</feature>
<feature type="compositionally biased region" description="Basic and acidic residues" evidence="1">
    <location>
        <begin position="80"/>
        <end position="91"/>
    </location>
</feature>
<accession>A0A0H2RRA8</accession>